<evidence type="ECO:0000313" key="3">
    <source>
        <dbReference type="EMBL" id="SDJ04786.1"/>
    </source>
</evidence>
<dbReference type="InterPro" id="IPR011050">
    <property type="entry name" value="Pectin_lyase_fold/virulence"/>
</dbReference>
<organism evidence="3 4">
    <name type="scientific">Phytopseudomonas flavescens</name>
    <dbReference type="NCBI Taxonomy" id="29435"/>
    <lineage>
        <taxon>Bacteria</taxon>
        <taxon>Pseudomonadati</taxon>
        <taxon>Pseudomonadota</taxon>
        <taxon>Gammaproteobacteria</taxon>
        <taxon>Pseudomonadales</taxon>
        <taxon>Pseudomonadaceae</taxon>
        <taxon>Phytopseudomonas</taxon>
    </lineage>
</organism>
<dbReference type="STRING" id="29435.SAMN05216588_13619"/>
<dbReference type="NCBIfam" id="TIGR01901">
    <property type="entry name" value="adhes_NPXG"/>
    <property type="match status" value="1"/>
</dbReference>
<dbReference type="SMART" id="SM00912">
    <property type="entry name" value="Haemagg_act"/>
    <property type="match status" value="1"/>
</dbReference>
<dbReference type="InterPro" id="IPR012334">
    <property type="entry name" value="Pectin_lyas_fold"/>
</dbReference>
<accession>A0A1G8QJH5</accession>
<feature type="non-terminal residue" evidence="3">
    <location>
        <position position="129"/>
    </location>
</feature>
<protein>
    <submittedName>
        <fullName evidence="3">Filamentous hemagglutinin</fullName>
    </submittedName>
</protein>
<evidence type="ECO:0000256" key="1">
    <source>
        <dbReference type="SAM" id="SignalP"/>
    </source>
</evidence>
<keyword evidence="1" id="KW-0732">Signal</keyword>
<dbReference type="EMBL" id="FNDG01000036">
    <property type="protein sequence ID" value="SDJ04786.1"/>
    <property type="molecule type" value="Genomic_DNA"/>
</dbReference>
<feature type="domain" description="Filamentous haemagglutinin FhaB/tRNA nuclease CdiA-like TPS" evidence="2">
    <location>
        <begin position="47"/>
        <end position="129"/>
    </location>
</feature>
<dbReference type="Gene3D" id="2.160.20.10">
    <property type="entry name" value="Single-stranded right-handed beta-helix, Pectin lyase-like"/>
    <property type="match status" value="1"/>
</dbReference>
<name>A0A1G8QJH5_9GAMM</name>
<dbReference type="Proteomes" id="UP000198606">
    <property type="component" value="Unassembled WGS sequence"/>
</dbReference>
<reference evidence="3 4" key="1">
    <citation type="submission" date="2016-10" db="EMBL/GenBank/DDBJ databases">
        <authorList>
            <person name="de Groot N.N."/>
        </authorList>
    </citation>
    <scope>NUCLEOTIDE SEQUENCE [LARGE SCALE GENOMIC DNA]</scope>
    <source>
        <strain evidence="3 4">LMG 18387</strain>
    </source>
</reference>
<dbReference type="SUPFAM" id="SSF51126">
    <property type="entry name" value="Pectin lyase-like"/>
    <property type="match status" value="1"/>
</dbReference>
<evidence type="ECO:0000313" key="4">
    <source>
        <dbReference type="Proteomes" id="UP000198606"/>
    </source>
</evidence>
<dbReference type="AlphaFoldDB" id="A0A1G8QJH5"/>
<sequence length="129" mass="13307">MDVRRPFFQHIALIVAGVMFLNPIVATAAQLTVDAQAGGNTSVGQAGNGVPIVNIATPTGSGLSHNKFSDYNVGQQGLILNNASERLHNSQLGGIIVGNPNLQGGAANVILNEVTGSNRSQLKGYTEVA</sequence>
<feature type="signal peptide" evidence="1">
    <location>
        <begin position="1"/>
        <end position="28"/>
    </location>
</feature>
<gene>
    <name evidence="3" type="ORF">SAMN05216588_13619</name>
</gene>
<dbReference type="Pfam" id="PF05860">
    <property type="entry name" value="TPS"/>
    <property type="match status" value="1"/>
</dbReference>
<evidence type="ECO:0000259" key="2">
    <source>
        <dbReference type="SMART" id="SM00912"/>
    </source>
</evidence>
<feature type="chain" id="PRO_5011643965" evidence="1">
    <location>
        <begin position="29"/>
        <end position="129"/>
    </location>
</feature>
<proteinExistence type="predicted"/>
<dbReference type="RefSeq" id="WP_139207525.1">
    <property type="nucleotide sequence ID" value="NZ_FNDG01000036.1"/>
</dbReference>
<dbReference type="InterPro" id="IPR008638">
    <property type="entry name" value="FhaB/CdiA-like_TPS"/>
</dbReference>